<dbReference type="PANTHER" id="PTHR43442">
    <property type="entry name" value="GLUCONOKINASE-RELATED"/>
    <property type="match status" value="1"/>
</dbReference>
<evidence type="ECO:0000313" key="10">
    <source>
        <dbReference type="EMBL" id="GAA0515059.1"/>
    </source>
</evidence>
<keyword evidence="5 9" id="KW-0547">Nucleotide-binding</keyword>
<dbReference type="Gene3D" id="3.40.50.300">
    <property type="entry name" value="P-loop containing nucleotide triphosphate hydrolases"/>
    <property type="match status" value="1"/>
</dbReference>
<keyword evidence="4 9" id="KW-0808">Transferase</keyword>
<dbReference type="InterPro" id="IPR006001">
    <property type="entry name" value="Therm_gnt_kin"/>
</dbReference>
<dbReference type="RefSeq" id="WP_011874010.1">
    <property type="nucleotide sequence ID" value="NZ_BAAAGS010000005.1"/>
</dbReference>
<keyword evidence="11" id="KW-1185">Reference proteome</keyword>
<dbReference type="NCBIfam" id="TIGR01313">
    <property type="entry name" value="therm_gnt_kin"/>
    <property type="match status" value="1"/>
</dbReference>
<dbReference type="EMBL" id="BAAAGS010000005">
    <property type="protein sequence ID" value="GAA0515059.1"/>
    <property type="molecule type" value="Genomic_DNA"/>
</dbReference>
<dbReference type="CDD" id="cd02021">
    <property type="entry name" value="GntK"/>
    <property type="match status" value="1"/>
</dbReference>
<dbReference type="EC" id="2.7.1.12" evidence="3 9"/>
<evidence type="ECO:0000256" key="6">
    <source>
        <dbReference type="ARBA" id="ARBA00022777"/>
    </source>
</evidence>
<protein>
    <recommendedName>
        <fullName evidence="3 9">Gluconokinase</fullName>
        <ecNumber evidence="3 9">2.7.1.12</ecNumber>
    </recommendedName>
</protein>
<accession>A0ABP3MAA5</accession>
<comment type="catalytic activity">
    <reaction evidence="8 9">
        <text>D-gluconate + ATP = 6-phospho-D-gluconate + ADP + H(+)</text>
        <dbReference type="Rhea" id="RHEA:19433"/>
        <dbReference type="ChEBI" id="CHEBI:15378"/>
        <dbReference type="ChEBI" id="CHEBI:18391"/>
        <dbReference type="ChEBI" id="CHEBI:30616"/>
        <dbReference type="ChEBI" id="CHEBI:58759"/>
        <dbReference type="ChEBI" id="CHEBI:456216"/>
        <dbReference type="EC" id="2.7.1.12"/>
    </reaction>
</comment>
<keyword evidence="6 9" id="KW-0418">Kinase</keyword>
<comment type="pathway">
    <text evidence="1">Carbohydrate acid metabolism.</text>
</comment>
<evidence type="ECO:0000313" key="11">
    <source>
        <dbReference type="Proteomes" id="UP001500729"/>
    </source>
</evidence>
<gene>
    <name evidence="10" type="ORF">GCM10009533_12550</name>
</gene>
<evidence type="ECO:0000256" key="5">
    <source>
        <dbReference type="ARBA" id="ARBA00022741"/>
    </source>
</evidence>
<name>A0ABP3MAA5_SACER</name>
<dbReference type="Pfam" id="PF13671">
    <property type="entry name" value="AAA_33"/>
    <property type="match status" value="1"/>
</dbReference>
<evidence type="ECO:0000256" key="8">
    <source>
        <dbReference type="ARBA" id="ARBA00048090"/>
    </source>
</evidence>
<dbReference type="Proteomes" id="UP001500729">
    <property type="component" value="Unassembled WGS sequence"/>
</dbReference>
<dbReference type="InterPro" id="IPR027417">
    <property type="entry name" value="P-loop_NTPase"/>
</dbReference>
<sequence>MTTQVVVMGVAGSGKTTVAELLAQRAGLEYVEADRFHSPENIAKMSSGTPLTDEDRQPWLRRLSEWMRERREAGVSTVLACSALKRSYRDILRSHAPALMFVHLHGSPELIRERMTSRKGHFMPPALLDSQIRDLEPLQADENGITVDLVHAPDEIAEQALSWLRIAPDMGTAR</sequence>
<comment type="caution">
    <text evidence="10">The sequence shown here is derived from an EMBL/GenBank/DDBJ whole genome shotgun (WGS) entry which is preliminary data.</text>
</comment>
<keyword evidence="7 9" id="KW-0067">ATP-binding</keyword>
<reference evidence="11" key="1">
    <citation type="journal article" date="2019" name="Int. J. Syst. Evol. Microbiol.">
        <title>The Global Catalogue of Microorganisms (GCM) 10K type strain sequencing project: providing services to taxonomists for standard genome sequencing and annotation.</title>
        <authorList>
            <consortium name="The Broad Institute Genomics Platform"/>
            <consortium name="The Broad Institute Genome Sequencing Center for Infectious Disease"/>
            <person name="Wu L."/>
            <person name="Ma J."/>
        </authorList>
    </citation>
    <scope>NUCLEOTIDE SEQUENCE [LARGE SCALE GENOMIC DNA]</scope>
    <source>
        <strain evidence="11">JCM 10303</strain>
    </source>
</reference>
<dbReference type="PANTHER" id="PTHR43442:SF3">
    <property type="entry name" value="GLUCONOKINASE-RELATED"/>
    <property type="match status" value="1"/>
</dbReference>
<evidence type="ECO:0000256" key="3">
    <source>
        <dbReference type="ARBA" id="ARBA00012054"/>
    </source>
</evidence>
<evidence type="ECO:0000256" key="1">
    <source>
        <dbReference type="ARBA" id="ARBA00004761"/>
    </source>
</evidence>
<evidence type="ECO:0000256" key="9">
    <source>
        <dbReference type="RuleBase" id="RU363066"/>
    </source>
</evidence>
<comment type="similarity">
    <text evidence="2 9">Belongs to the gluconokinase GntK/GntV family.</text>
</comment>
<evidence type="ECO:0000256" key="2">
    <source>
        <dbReference type="ARBA" id="ARBA00008420"/>
    </source>
</evidence>
<evidence type="ECO:0000256" key="4">
    <source>
        <dbReference type="ARBA" id="ARBA00022679"/>
    </source>
</evidence>
<dbReference type="SUPFAM" id="SSF52540">
    <property type="entry name" value="P-loop containing nucleoside triphosphate hydrolases"/>
    <property type="match status" value="1"/>
</dbReference>
<proteinExistence type="inferred from homology"/>
<organism evidence="10 11">
    <name type="scientific">Saccharopolyspora erythraea</name>
    <name type="common">Streptomyces erythraeus</name>
    <dbReference type="NCBI Taxonomy" id="1836"/>
    <lineage>
        <taxon>Bacteria</taxon>
        <taxon>Bacillati</taxon>
        <taxon>Actinomycetota</taxon>
        <taxon>Actinomycetes</taxon>
        <taxon>Pseudonocardiales</taxon>
        <taxon>Pseudonocardiaceae</taxon>
        <taxon>Saccharopolyspora</taxon>
    </lineage>
</organism>
<evidence type="ECO:0000256" key="7">
    <source>
        <dbReference type="ARBA" id="ARBA00022840"/>
    </source>
</evidence>